<dbReference type="InterPro" id="IPR050717">
    <property type="entry name" value="C2H2-ZF_Transcription_Reg"/>
</dbReference>
<dbReference type="SMART" id="SM00355">
    <property type="entry name" value="ZnF_C2H2"/>
    <property type="match status" value="4"/>
</dbReference>
<keyword evidence="9" id="KW-0804">Transcription</keyword>
<evidence type="ECO:0000256" key="1">
    <source>
        <dbReference type="ARBA" id="ARBA00004123"/>
    </source>
</evidence>
<evidence type="ECO:0000256" key="5">
    <source>
        <dbReference type="ARBA" id="ARBA00022771"/>
    </source>
</evidence>
<protein>
    <submittedName>
        <fullName evidence="13">Putative regulation of transcription</fullName>
    </submittedName>
</protein>
<dbReference type="InterPro" id="IPR013087">
    <property type="entry name" value="Znf_C2H2_type"/>
</dbReference>
<name>A0A6B0UWY3_IXORI</name>
<dbReference type="SUPFAM" id="SSF57667">
    <property type="entry name" value="beta-beta-alpha zinc fingers"/>
    <property type="match status" value="2"/>
</dbReference>
<keyword evidence="3" id="KW-0479">Metal-binding</keyword>
<evidence type="ECO:0000259" key="12">
    <source>
        <dbReference type="PROSITE" id="PS50157"/>
    </source>
</evidence>
<dbReference type="GO" id="GO:0008270">
    <property type="term" value="F:zinc ion binding"/>
    <property type="evidence" value="ECO:0007669"/>
    <property type="project" value="UniProtKB-KW"/>
</dbReference>
<feature type="domain" description="C2H2-type" evidence="12">
    <location>
        <begin position="40"/>
        <end position="67"/>
    </location>
</feature>
<evidence type="ECO:0000256" key="4">
    <source>
        <dbReference type="ARBA" id="ARBA00022737"/>
    </source>
</evidence>
<dbReference type="GO" id="GO:0000981">
    <property type="term" value="F:DNA-binding transcription factor activity, RNA polymerase II-specific"/>
    <property type="evidence" value="ECO:0007669"/>
    <property type="project" value="TreeGrafter"/>
</dbReference>
<evidence type="ECO:0000256" key="11">
    <source>
        <dbReference type="PROSITE-ProRule" id="PRU00042"/>
    </source>
</evidence>
<dbReference type="InterPro" id="IPR036236">
    <property type="entry name" value="Znf_C2H2_sf"/>
</dbReference>
<keyword evidence="10" id="KW-0539">Nucleus</keyword>
<accession>A0A6B0UWY3</accession>
<feature type="domain" description="C2H2-type" evidence="12">
    <location>
        <begin position="125"/>
        <end position="153"/>
    </location>
</feature>
<dbReference type="PANTHER" id="PTHR14196:SF0">
    <property type="entry name" value="PROTEIN BOWEL"/>
    <property type="match status" value="1"/>
</dbReference>
<keyword evidence="6" id="KW-0862">Zinc</keyword>
<evidence type="ECO:0000256" key="6">
    <source>
        <dbReference type="ARBA" id="ARBA00022833"/>
    </source>
</evidence>
<dbReference type="GO" id="GO:0000977">
    <property type="term" value="F:RNA polymerase II transcription regulatory region sequence-specific DNA binding"/>
    <property type="evidence" value="ECO:0007669"/>
    <property type="project" value="TreeGrafter"/>
</dbReference>
<dbReference type="FunFam" id="3.30.160.60:FF:000446">
    <property type="entry name" value="Zinc finger protein"/>
    <property type="match status" value="1"/>
</dbReference>
<dbReference type="AlphaFoldDB" id="A0A6B0UWY3"/>
<keyword evidence="8" id="KW-0238">DNA-binding</keyword>
<keyword evidence="5 11" id="KW-0863">Zinc-finger</keyword>
<dbReference type="FunFam" id="3.30.160.60:FF:000562">
    <property type="entry name" value="Zinc finger protein 786"/>
    <property type="match status" value="1"/>
</dbReference>
<dbReference type="EMBL" id="GIFC01012079">
    <property type="protein sequence ID" value="MXU94162.1"/>
    <property type="molecule type" value="Transcribed_RNA"/>
</dbReference>
<reference evidence="13" key="1">
    <citation type="submission" date="2019-12" db="EMBL/GenBank/DDBJ databases">
        <title>An insight into the sialome of adult female Ixodes ricinus ticks feeding for 6 days.</title>
        <authorList>
            <person name="Perner J."/>
            <person name="Ribeiro J.M.C."/>
        </authorList>
    </citation>
    <scope>NUCLEOTIDE SEQUENCE</scope>
    <source>
        <strain evidence="13">Semi-engorged</strain>
        <tissue evidence="13">Salivary glands</tissue>
    </source>
</reference>
<evidence type="ECO:0000256" key="9">
    <source>
        <dbReference type="ARBA" id="ARBA00023163"/>
    </source>
</evidence>
<comment type="subcellular location">
    <subcellularLocation>
        <location evidence="1">Nucleus</location>
    </subcellularLocation>
</comment>
<dbReference type="Gene3D" id="3.30.160.60">
    <property type="entry name" value="Classic Zinc Finger"/>
    <property type="match status" value="3"/>
</dbReference>
<sequence length="158" mass="18140">MPSAGPALQTFPCEDSIVIRSSLAFLEEHRTRRHQTGGLHECSYCPYSSRNTTDVVMHERTHTGERPFVCGVCGKAFVQQGNLIRHVRVHTKEKPYSCHLCEYRSNDSGHLRDHVTAIHLKDYPYMCKYCGKGYMFPDRLRSHLAKEHPHEDDVDQGV</sequence>
<dbReference type="PROSITE" id="PS00028">
    <property type="entry name" value="ZINC_FINGER_C2H2_1"/>
    <property type="match status" value="2"/>
</dbReference>
<feature type="domain" description="C2H2-type" evidence="12">
    <location>
        <begin position="96"/>
        <end position="124"/>
    </location>
</feature>
<proteinExistence type="inferred from homology"/>
<dbReference type="PROSITE" id="PS50157">
    <property type="entry name" value="ZINC_FINGER_C2H2_2"/>
    <property type="match status" value="4"/>
</dbReference>
<feature type="domain" description="C2H2-type" evidence="12">
    <location>
        <begin position="68"/>
        <end position="95"/>
    </location>
</feature>
<evidence type="ECO:0000256" key="3">
    <source>
        <dbReference type="ARBA" id="ARBA00022723"/>
    </source>
</evidence>
<evidence type="ECO:0000256" key="2">
    <source>
        <dbReference type="ARBA" id="ARBA00006991"/>
    </source>
</evidence>
<organism evidence="13">
    <name type="scientific">Ixodes ricinus</name>
    <name type="common">Common tick</name>
    <name type="synonym">Acarus ricinus</name>
    <dbReference type="NCBI Taxonomy" id="34613"/>
    <lineage>
        <taxon>Eukaryota</taxon>
        <taxon>Metazoa</taxon>
        <taxon>Ecdysozoa</taxon>
        <taxon>Arthropoda</taxon>
        <taxon>Chelicerata</taxon>
        <taxon>Arachnida</taxon>
        <taxon>Acari</taxon>
        <taxon>Parasitiformes</taxon>
        <taxon>Ixodida</taxon>
        <taxon>Ixodoidea</taxon>
        <taxon>Ixodidae</taxon>
        <taxon>Ixodinae</taxon>
        <taxon>Ixodes</taxon>
    </lineage>
</organism>
<evidence type="ECO:0000256" key="8">
    <source>
        <dbReference type="ARBA" id="ARBA00023125"/>
    </source>
</evidence>
<keyword evidence="4" id="KW-0677">Repeat</keyword>
<comment type="similarity">
    <text evidence="2">Belongs to the krueppel C2H2-type zinc-finger protein family.</text>
</comment>
<evidence type="ECO:0000313" key="13">
    <source>
        <dbReference type="EMBL" id="MXU94162.1"/>
    </source>
</evidence>
<keyword evidence="7" id="KW-0805">Transcription regulation</keyword>
<dbReference type="GO" id="GO:0005634">
    <property type="term" value="C:nucleus"/>
    <property type="evidence" value="ECO:0007669"/>
    <property type="project" value="UniProtKB-SubCell"/>
</dbReference>
<evidence type="ECO:0000256" key="7">
    <source>
        <dbReference type="ARBA" id="ARBA00023015"/>
    </source>
</evidence>
<evidence type="ECO:0000256" key="10">
    <source>
        <dbReference type="ARBA" id="ARBA00023242"/>
    </source>
</evidence>
<dbReference type="PANTHER" id="PTHR14196">
    <property type="entry name" value="ODD-SKIPPED - RELATED"/>
    <property type="match status" value="1"/>
</dbReference>
<dbReference type="Pfam" id="PF00096">
    <property type="entry name" value="zf-C2H2"/>
    <property type="match status" value="2"/>
</dbReference>